<evidence type="ECO:0000313" key="8">
    <source>
        <dbReference type="EMBL" id="KRG27810.1"/>
    </source>
</evidence>
<dbReference type="RefSeq" id="WP_057482482.1">
    <property type="nucleotide sequence ID" value="NZ_BMWR01000004.1"/>
</dbReference>
<dbReference type="SMART" id="SM00387">
    <property type="entry name" value="HATPase_c"/>
    <property type="match status" value="1"/>
</dbReference>
<dbReference type="PRINTS" id="PR00344">
    <property type="entry name" value="BCTRLSENSOR"/>
</dbReference>
<dbReference type="STRING" id="270918.APR42_08635"/>
<dbReference type="PROSITE" id="PS50113">
    <property type="entry name" value="PAC"/>
    <property type="match status" value="1"/>
</dbReference>
<dbReference type="Pfam" id="PF02518">
    <property type="entry name" value="HATPase_c"/>
    <property type="match status" value="1"/>
</dbReference>
<dbReference type="AlphaFoldDB" id="A0A0Q9ZCI4"/>
<dbReference type="InterPro" id="IPR052162">
    <property type="entry name" value="Sensor_kinase/Photoreceptor"/>
</dbReference>
<evidence type="ECO:0000256" key="2">
    <source>
        <dbReference type="ARBA" id="ARBA00012438"/>
    </source>
</evidence>
<keyword evidence="3" id="KW-0597">Phosphoprotein</keyword>
<dbReference type="InterPro" id="IPR005467">
    <property type="entry name" value="His_kinase_dom"/>
</dbReference>
<reference evidence="8" key="1">
    <citation type="submission" date="2015-10" db="EMBL/GenBank/DDBJ databases">
        <title>Draft genome sequence of Salegentibacter mishustinae KCTC 12263.</title>
        <authorList>
            <person name="Lin W."/>
            <person name="Zheng Q."/>
        </authorList>
    </citation>
    <scope>NUCLEOTIDE SEQUENCE [LARGE SCALE GENOMIC DNA]</scope>
    <source>
        <strain evidence="8">KCTC 12263</strain>
    </source>
</reference>
<comment type="catalytic activity">
    <reaction evidence="1">
        <text>ATP + protein L-histidine = ADP + protein N-phospho-L-histidine.</text>
        <dbReference type="EC" id="2.7.13.3"/>
    </reaction>
</comment>
<dbReference type="SMART" id="SM00086">
    <property type="entry name" value="PAC"/>
    <property type="match status" value="1"/>
</dbReference>
<dbReference type="EMBL" id="LKTP01000034">
    <property type="protein sequence ID" value="KRG27810.1"/>
    <property type="molecule type" value="Genomic_DNA"/>
</dbReference>
<dbReference type="PROSITE" id="PS50109">
    <property type="entry name" value="HIS_KIN"/>
    <property type="match status" value="1"/>
</dbReference>
<feature type="domain" description="PAC" evidence="7">
    <location>
        <begin position="203"/>
        <end position="255"/>
    </location>
</feature>
<dbReference type="PANTHER" id="PTHR43304:SF1">
    <property type="entry name" value="PAC DOMAIN-CONTAINING PROTEIN"/>
    <property type="match status" value="1"/>
</dbReference>
<keyword evidence="9" id="KW-1185">Reference proteome</keyword>
<evidence type="ECO:0000256" key="4">
    <source>
        <dbReference type="ARBA" id="ARBA00022679"/>
    </source>
</evidence>
<protein>
    <recommendedName>
        <fullName evidence="2">histidine kinase</fullName>
        <ecNumber evidence="2">2.7.13.3</ecNumber>
    </recommendedName>
</protein>
<dbReference type="PANTHER" id="PTHR43304">
    <property type="entry name" value="PHYTOCHROME-LIKE PROTEIN CPH1"/>
    <property type="match status" value="1"/>
</dbReference>
<dbReference type="SUPFAM" id="SSF55874">
    <property type="entry name" value="ATPase domain of HSP90 chaperone/DNA topoisomerase II/histidine kinase"/>
    <property type="match status" value="1"/>
</dbReference>
<evidence type="ECO:0000313" key="9">
    <source>
        <dbReference type="Proteomes" id="UP000051643"/>
    </source>
</evidence>
<dbReference type="InterPro" id="IPR035965">
    <property type="entry name" value="PAS-like_dom_sf"/>
</dbReference>
<evidence type="ECO:0000256" key="1">
    <source>
        <dbReference type="ARBA" id="ARBA00000085"/>
    </source>
</evidence>
<dbReference type="Gene3D" id="3.30.565.10">
    <property type="entry name" value="Histidine kinase-like ATPase, C-terminal domain"/>
    <property type="match status" value="1"/>
</dbReference>
<evidence type="ECO:0000256" key="5">
    <source>
        <dbReference type="ARBA" id="ARBA00022777"/>
    </source>
</evidence>
<organism evidence="8 9">
    <name type="scientific">Salegentibacter mishustinae</name>
    <dbReference type="NCBI Taxonomy" id="270918"/>
    <lineage>
        <taxon>Bacteria</taxon>
        <taxon>Pseudomonadati</taxon>
        <taxon>Bacteroidota</taxon>
        <taxon>Flavobacteriia</taxon>
        <taxon>Flavobacteriales</taxon>
        <taxon>Flavobacteriaceae</taxon>
        <taxon>Salegentibacter</taxon>
    </lineage>
</organism>
<feature type="domain" description="Histidine kinase" evidence="6">
    <location>
        <begin position="273"/>
        <end position="482"/>
    </location>
</feature>
<dbReference type="InterPro" id="IPR000700">
    <property type="entry name" value="PAS-assoc_C"/>
</dbReference>
<sequence>MLNDLQLNSILEDFDIAYWKINLLNKEVTWSEHFNTLVGNPEFSESYFDFFLKEILHQDYRYDFRVYFDKLTEENEAFSIELKLKLNNGKYRWFECRNLKNKENNRETAVLLFVNIHQSKRDQYTIEENFFYYRETAQMTNTGGWYIDTINKNIYWDNVTKKIVDCPLDYQPPYEEHFKFYAPEEHPTVISAFEKCEKYGIPFKVELKMRNLYHQDFWVRATGKPVYNEEQEIIGIRGVFQDINEQKVNELNLQNSLDIIATQNSRLFNFAHIVSHNLRSHSSNLCLIVELLKDAKTNKDKIELIPNVTDISENLDSAINQLNEIVNKQSILRKERRIVSFEKALSGVIASTSSLINRENAKIVAEFHALKEISYIPEYLESILLNLITNAIKYKHPGRKPVIYIQTYIKNETQFLEVSDNGLGIDLDQYGDKMFGMYKTFHENLDSRGIGLFITKNQVEALGGSISVTSTIDVGTTFKIKF</sequence>
<accession>A0A0Q9ZCI4</accession>
<evidence type="ECO:0000259" key="7">
    <source>
        <dbReference type="PROSITE" id="PS50113"/>
    </source>
</evidence>
<gene>
    <name evidence="8" type="ORF">APR42_08635</name>
</gene>
<evidence type="ECO:0000259" key="6">
    <source>
        <dbReference type="PROSITE" id="PS50109"/>
    </source>
</evidence>
<comment type="caution">
    <text evidence="8">The sequence shown here is derived from an EMBL/GenBank/DDBJ whole genome shotgun (WGS) entry which is preliminary data.</text>
</comment>
<evidence type="ECO:0000256" key="3">
    <source>
        <dbReference type="ARBA" id="ARBA00022553"/>
    </source>
</evidence>
<keyword evidence="5 8" id="KW-0418">Kinase</keyword>
<dbReference type="InterPro" id="IPR004358">
    <property type="entry name" value="Sig_transdc_His_kin-like_C"/>
</dbReference>
<proteinExistence type="predicted"/>
<dbReference type="InterPro" id="IPR001610">
    <property type="entry name" value="PAC"/>
</dbReference>
<name>A0A0Q9ZCI4_9FLAO</name>
<dbReference type="OrthoDB" id="5522855at2"/>
<dbReference type="EC" id="2.7.13.3" evidence="2"/>
<dbReference type="Gene3D" id="3.30.450.20">
    <property type="entry name" value="PAS domain"/>
    <property type="match status" value="2"/>
</dbReference>
<dbReference type="SUPFAM" id="SSF55785">
    <property type="entry name" value="PYP-like sensor domain (PAS domain)"/>
    <property type="match status" value="2"/>
</dbReference>
<dbReference type="InterPro" id="IPR000014">
    <property type="entry name" value="PAS"/>
</dbReference>
<dbReference type="InterPro" id="IPR036890">
    <property type="entry name" value="HATPase_C_sf"/>
</dbReference>
<dbReference type="GO" id="GO:0004673">
    <property type="term" value="F:protein histidine kinase activity"/>
    <property type="evidence" value="ECO:0007669"/>
    <property type="project" value="UniProtKB-EC"/>
</dbReference>
<dbReference type="Proteomes" id="UP000051643">
    <property type="component" value="Unassembled WGS sequence"/>
</dbReference>
<dbReference type="InterPro" id="IPR013655">
    <property type="entry name" value="PAS_fold_3"/>
</dbReference>
<dbReference type="CDD" id="cd00130">
    <property type="entry name" value="PAS"/>
    <property type="match status" value="1"/>
</dbReference>
<dbReference type="InterPro" id="IPR003594">
    <property type="entry name" value="HATPase_dom"/>
</dbReference>
<keyword evidence="4" id="KW-0808">Transferase</keyword>
<dbReference type="Pfam" id="PF08447">
    <property type="entry name" value="PAS_3"/>
    <property type="match status" value="2"/>
</dbReference>